<sequence length="101" mass="11290">MLKVEKFKKLKRFEVYYCLKNSFLEEVDIEMKYSCSITTIMSNGSASLLMNWEELTPGHCFTSYTTNPIAGDYGLNASAIDGHTEELVATHPAGTLENATQ</sequence>
<dbReference type="OrthoDB" id="4037836at2759"/>
<keyword evidence="2" id="KW-1185">Reference proteome</keyword>
<reference evidence="1 2" key="1">
    <citation type="journal article" date="2019" name="BMC Genomics">
        <title>Chromosome level assembly and comparative genome analysis confirm lager-brewing yeasts originated from a single hybridization.</title>
        <authorList>
            <person name="Salazar A.N."/>
            <person name="Gorter de Vries A.R."/>
            <person name="van den Broek M."/>
            <person name="Brouwers N."/>
            <person name="de la Torre Cortes P."/>
            <person name="Kuijpers N.G.A."/>
            <person name="Daran J.G."/>
            <person name="Abeel T."/>
        </authorList>
    </citation>
    <scope>NUCLEOTIDE SEQUENCE [LARGE SCALE GENOMIC DNA]</scope>
    <source>
        <strain evidence="1 2">CBS 1483</strain>
    </source>
</reference>
<evidence type="ECO:0000313" key="2">
    <source>
        <dbReference type="Proteomes" id="UP000501346"/>
    </source>
</evidence>
<dbReference type="AlphaFoldDB" id="A0A6C1DTC2"/>
<gene>
    <name evidence="1" type="ORF">GRS66_002440</name>
</gene>
<dbReference type="EMBL" id="CP048990">
    <property type="protein sequence ID" value="QID80135.1"/>
    <property type="molecule type" value="Genomic_DNA"/>
</dbReference>
<dbReference type="Proteomes" id="UP000501346">
    <property type="component" value="Chromosome ScIX"/>
</dbReference>
<evidence type="ECO:0000313" key="1">
    <source>
        <dbReference type="EMBL" id="QID80135.1"/>
    </source>
</evidence>
<accession>A0A6C1DTC2</accession>
<protein>
    <submittedName>
        <fullName evidence="1">Uncharacterized protein</fullName>
    </submittedName>
</protein>
<organism evidence="1 2">
    <name type="scientific">Saccharomyces pastorianus</name>
    <name type="common">Lager yeast</name>
    <name type="synonym">Saccharomyces cerevisiae x Saccharomyces eubayanus</name>
    <dbReference type="NCBI Taxonomy" id="27292"/>
    <lineage>
        <taxon>Eukaryota</taxon>
        <taxon>Fungi</taxon>
        <taxon>Dikarya</taxon>
        <taxon>Ascomycota</taxon>
        <taxon>Saccharomycotina</taxon>
        <taxon>Saccharomycetes</taxon>
        <taxon>Saccharomycetales</taxon>
        <taxon>Saccharomycetaceae</taxon>
        <taxon>Saccharomyces</taxon>
    </lineage>
</organism>
<proteinExistence type="predicted"/>
<name>A0A6C1DTC2_SACPS</name>